<feature type="transmembrane region" description="Helical" evidence="6">
    <location>
        <begin position="867"/>
        <end position="885"/>
    </location>
</feature>
<dbReference type="AlphaFoldDB" id="A0A9Q0G8J0"/>
<evidence type="ECO:0000256" key="1">
    <source>
        <dbReference type="ARBA" id="ARBA00004141"/>
    </source>
</evidence>
<dbReference type="GO" id="GO:0016020">
    <property type="term" value="C:membrane"/>
    <property type="evidence" value="ECO:0007669"/>
    <property type="project" value="UniProtKB-SubCell"/>
</dbReference>
<keyword evidence="3 6" id="KW-1133">Transmembrane helix</keyword>
<evidence type="ECO:0000256" key="4">
    <source>
        <dbReference type="ARBA" id="ARBA00023136"/>
    </source>
</evidence>
<gene>
    <name evidence="8" type="ORF">Tsubulata_035954</name>
</gene>
<evidence type="ECO:0000313" key="8">
    <source>
        <dbReference type="EMBL" id="KAJ4844209.1"/>
    </source>
</evidence>
<organism evidence="8 9">
    <name type="scientific">Turnera subulata</name>
    <dbReference type="NCBI Taxonomy" id="218843"/>
    <lineage>
        <taxon>Eukaryota</taxon>
        <taxon>Viridiplantae</taxon>
        <taxon>Streptophyta</taxon>
        <taxon>Embryophyta</taxon>
        <taxon>Tracheophyta</taxon>
        <taxon>Spermatophyta</taxon>
        <taxon>Magnoliopsida</taxon>
        <taxon>eudicotyledons</taxon>
        <taxon>Gunneridae</taxon>
        <taxon>Pentapetalae</taxon>
        <taxon>rosids</taxon>
        <taxon>fabids</taxon>
        <taxon>Malpighiales</taxon>
        <taxon>Passifloraceae</taxon>
        <taxon>Turnera</taxon>
    </lineage>
</organism>
<feature type="transmembrane region" description="Helical" evidence="6">
    <location>
        <begin position="832"/>
        <end position="855"/>
    </location>
</feature>
<keyword evidence="4 6" id="KW-0472">Membrane</keyword>
<feature type="transmembrane region" description="Helical" evidence="6">
    <location>
        <begin position="985"/>
        <end position="1006"/>
    </location>
</feature>
<proteinExistence type="predicted"/>
<dbReference type="Pfam" id="PF00083">
    <property type="entry name" value="Sugar_tr"/>
    <property type="match status" value="3"/>
</dbReference>
<name>A0A9Q0G8J0_9ROSI</name>
<keyword evidence="2 6" id="KW-0812">Transmembrane</keyword>
<reference evidence="8" key="1">
    <citation type="submission" date="2022-02" db="EMBL/GenBank/DDBJ databases">
        <authorList>
            <person name="Henning P.M."/>
            <person name="McCubbin A.G."/>
            <person name="Shore J.S."/>
        </authorList>
    </citation>
    <scope>NUCLEOTIDE SEQUENCE</scope>
    <source>
        <strain evidence="8">F60SS</strain>
        <tissue evidence="8">Leaves</tissue>
    </source>
</reference>
<dbReference type="PROSITE" id="PS50850">
    <property type="entry name" value="MFS"/>
    <property type="match status" value="1"/>
</dbReference>
<feature type="transmembrane region" description="Helical" evidence="6">
    <location>
        <begin position="501"/>
        <end position="523"/>
    </location>
</feature>
<feature type="non-terminal residue" evidence="8">
    <location>
        <position position="1"/>
    </location>
</feature>
<feature type="domain" description="Major facilitator superfamily (MFS) profile" evidence="7">
    <location>
        <begin position="702"/>
        <end position="1037"/>
    </location>
</feature>
<feature type="region of interest" description="Disordered" evidence="5">
    <location>
        <begin position="659"/>
        <end position="678"/>
    </location>
</feature>
<dbReference type="GO" id="GO:0022857">
    <property type="term" value="F:transmembrane transporter activity"/>
    <property type="evidence" value="ECO:0007669"/>
    <property type="project" value="InterPro"/>
</dbReference>
<accession>A0A9Q0G8J0</accession>
<dbReference type="OrthoDB" id="3936150at2759"/>
<feature type="compositionally biased region" description="Polar residues" evidence="5">
    <location>
        <begin position="669"/>
        <end position="678"/>
    </location>
</feature>
<evidence type="ECO:0000256" key="5">
    <source>
        <dbReference type="SAM" id="MobiDB-lite"/>
    </source>
</evidence>
<protein>
    <recommendedName>
        <fullName evidence="7">Major facilitator superfamily (MFS) profile domain-containing protein</fullName>
    </recommendedName>
</protein>
<evidence type="ECO:0000256" key="2">
    <source>
        <dbReference type="ARBA" id="ARBA00022692"/>
    </source>
</evidence>
<evidence type="ECO:0000256" key="6">
    <source>
        <dbReference type="SAM" id="Phobius"/>
    </source>
</evidence>
<dbReference type="EMBL" id="JAKUCV010002016">
    <property type="protein sequence ID" value="KAJ4844209.1"/>
    <property type="molecule type" value="Genomic_DNA"/>
</dbReference>
<feature type="transmembrane region" description="Helical" evidence="6">
    <location>
        <begin position="619"/>
        <end position="639"/>
    </location>
</feature>
<comment type="subcellular location">
    <subcellularLocation>
        <location evidence="1">Membrane</location>
        <topology evidence="1">Multi-pass membrane protein</topology>
    </subcellularLocation>
</comment>
<dbReference type="Gene3D" id="1.20.1250.20">
    <property type="entry name" value="MFS general substrate transporter like domains"/>
    <property type="match status" value="3"/>
</dbReference>
<evidence type="ECO:0000313" key="9">
    <source>
        <dbReference type="Proteomes" id="UP001141552"/>
    </source>
</evidence>
<dbReference type="InterPro" id="IPR005828">
    <property type="entry name" value="MFS_sugar_transport-like"/>
</dbReference>
<feature type="transmembrane region" description="Helical" evidence="6">
    <location>
        <begin position="337"/>
        <end position="358"/>
    </location>
</feature>
<dbReference type="Proteomes" id="UP001141552">
    <property type="component" value="Unassembled WGS sequence"/>
</dbReference>
<reference evidence="8" key="2">
    <citation type="journal article" date="2023" name="Plants (Basel)">
        <title>Annotation of the Turnera subulata (Passifloraceae) Draft Genome Reveals the S-Locus Evolved after the Divergence of Turneroideae from Passifloroideae in a Stepwise Manner.</title>
        <authorList>
            <person name="Henning P.M."/>
            <person name="Roalson E.H."/>
            <person name="Mir W."/>
            <person name="McCubbin A.G."/>
            <person name="Shore J.S."/>
        </authorList>
    </citation>
    <scope>NUCLEOTIDE SEQUENCE</scope>
    <source>
        <strain evidence="8">F60SS</strain>
    </source>
</reference>
<dbReference type="PANTHER" id="PTHR24064">
    <property type="entry name" value="SOLUTE CARRIER FAMILY 22 MEMBER"/>
    <property type="match status" value="1"/>
</dbReference>
<evidence type="ECO:0000259" key="7">
    <source>
        <dbReference type="PROSITE" id="PS50850"/>
    </source>
</evidence>
<feature type="transmembrane region" description="Helical" evidence="6">
    <location>
        <begin position="897"/>
        <end position="916"/>
    </location>
</feature>
<dbReference type="SUPFAM" id="SSF103473">
    <property type="entry name" value="MFS general substrate transporter"/>
    <property type="match status" value="3"/>
</dbReference>
<comment type="caution">
    <text evidence="8">The sequence shown here is derived from an EMBL/GenBank/DDBJ whole genome shotgun (WGS) entry which is preliminary data.</text>
</comment>
<dbReference type="InterPro" id="IPR036259">
    <property type="entry name" value="MFS_trans_sf"/>
</dbReference>
<feature type="transmembrane region" description="Helical" evidence="6">
    <location>
        <begin position="809"/>
        <end position="826"/>
    </location>
</feature>
<sequence length="1037" mass="115485">LLTHLHSTSLETSLMVESTDPLLHQSPASNPDKNTTTIDEFIERCLGSFGWRQFLQCFLVALAQLFDSQQVFISIYADAEPPWHCIKFTTNCSSSSDICKIPKHEWSWDSGNPKTIISEWSLQCASPFIKGLPASSFFMGWIIGGFTLATLADSSLGRKKLLLLSCLIMSLASLATIFSTNVWVYSAFRFISGIGRASICTCSLVSGKIDEDEQEFLGTCPCQSTDPLLHLSPASNPDKNTTTIDEFIERCLGSFGWRQFLQCFLVALAQLFDSQQVFISIYADAEPPWHCIKYTTSCSSSSDICKIPKHEWSWDAENPKTIISEWSLQCASPFIKGLPAASFFMGWIIGGFTLATLADSSLGRKKSGKIGEDEQEFLGIIFVAVSLHMHIYSSISLLHPTLLLVTESPKWLFDQGREEEAFAILKELAPGNDKSLSFYLLTVPDHKQNTSLNHNFFSSFNTLLKKKWARHRMFAVMMLAFGIGMVYFGVPLGVGNLGYNIYLNVLFNALLELPSYLVTFIIVDKWNKRSSIFWFSVLSGILSILCVYPSGNFPEEAKVGLELGSLFCGCIACNLTMIYTTELFPTSVRNSATSMMRQSFALSGVFSSALVSTGKTNSVLSYAVFGIMILFCSLFVFLLPEIRGAALLDSVHEEEESKELKNPLLHQSPPANADSNLDENTTTIDELIEKCLGRFGWRQFLQCVLVSLAKLFDAQQVFISVYADAEPPWHCIDKSTGSVCNSSTDICKVPRHEWAWDDGSPKTIISEWSLQCASPFIKALPATSFFMGSLIGGFTLATLADSSLGRKKVLLLSCIIMSFASLATVFSTDVWIYSAFRFISGIGWSSIGTCVVVLSTEKVGKNWRGQAGSMSFLFFTLGYISLPGIAYMCRTSSWRSLYIYTSIPIILYCILVYFVVTESPKWLFIRGHVEEAFAVVKELTPENDTGLSSYLSSVPQPHKQDTNLNQNFYSSFNILLKRKWARNRMLAVMVLAFGIGMVYFGMPLAVGNLGYSIYLSEKFNILVFYTNRDIKHSLCIP</sequence>
<feature type="transmembrane region" description="Helical" evidence="6">
    <location>
        <begin position="161"/>
        <end position="184"/>
    </location>
</feature>
<feature type="transmembrane region" description="Helical" evidence="6">
    <location>
        <begin position="532"/>
        <end position="551"/>
    </location>
</feature>
<feature type="transmembrane region" description="Helical" evidence="6">
    <location>
        <begin position="474"/>
        <end position="495"/>
    </location>
</feature>
<dbReference type="InterPro" id="IPR020846">
    <property type="entry name" value="MFS_dom"/>
</dbReference>
<feature type="transmembrane region" description="Helical" evidence="6">
    <location>
        <begin position="563"/>
        <end position="584"/>
    </location>
</feature>
<feature type="non-terminal residue" evidence="8">
    <location>
        <position position="1037"/>
    </location>
</feature>
<feature type="transmembrane region" description="Helical" evidence="6">
    <location>
        <begin position="131"/>
        <end position="149"/>
    </location>
</feature>
<keyword evidence="9" id="KW-1185">Reference proteome</keyword>
<evidence type="ECO:0000256" key="3">
    <source>
        <dbReference type="ARBA" id="ARBA00022989"/>
    </source>
</evidence>